<name>A0ABV5YLZ8_9ACTN</name>
<feature type="compositionally biased region" description="Polar residues" evidence="1">
    <location>
        <begin position="816"/>
        <end position="826"/>
    </location>
</feature>
<feature type="compositionally biased region" description="Low complexity" evidence="1">
    <location>
        <begin position="894"/>
        <end position="904"/>
    </location>
</feature>
<feature type="region of interest" description="Disordered" evidence="1">
    <location>
        <begin position="873"/>
        <end position="930"/>
    </location>
</feature>
<feature type="region of interest" description="Disordered" evidence="1">
    <location>
        <begin position="148"/>
        <end position="238"/>
    </location>
</feature>
<dbReference type="Proteomes" id="UP001589627">
    <property type="component" value="Unassembled WGS sequence"/>
</dbReference>
<keyword evidence="4" id="KW-1185">Reference proteome</keyword>
<feature type="region of interest" description="Disordered" evidence="1">
    <location>
        <begin position="794"/>
        <end position="846"/>
    </location>
</feature>
<dbReference type="Pfam" id="PF22596">
    <property type="entry name" value="Scabin-like"/>
    <property type="match status" value="1"/>
</dbReference>
<dbReference type="SUPFAM" id="SSF56399">
    <property type="entry name" value="ADP-ribosylation"/>
    <property type="match status" value="1"/>
</dbReference>
<evidence type="ECO:0000256" key="1">
    <source>
        <dbReference type="SAM" id="MobiDB-lite"/>
    </source>
</evidence>
<gene>
    <name evidence="3" type="ORF">ACFFNX_28285</name>
</gene>
<organism evidence="3 4">
    <name type="scientific">Actinoallomurus acaciae</name>
    <dbReference type="NCBI Taxonomy" id="502577"/>
    <lineage>
        <taxon>Bacteria</taxon>
        <taxon>Bacillati</taxon>
        <taxon>Actinomycetota</taxon>
        <taxon>Actinomycetes</taxon>
        <taxon>Streptosporangiales</taxon>
        <taxon>Thermomonosporaceae</taxon>
        <taxon>Actinoallomurus</taxon>
    </lineage>
</organism>
<comment type="caution">
    <text evidence="3">The sequence shown here is derived from an EMBL/GenBank/DDBJ whole genome shotgun (WGS) entry which is preliminary data.</text>
</comment>
<accession>A0ABV5YLZ8</accession>
<evidence type="ECO:0000313" key="4">
    <source>
        <dbReference type="Proteomes" id="UP001589627"/>
    </source>
</evidence>
<dbReference type="InterPro" id="IPR054695">
    <property type="entry name" value="Pierisin-like_dom"/>
</dbReference>
<proteinExistence type="predicted"/>
<protein>
    <recommendedName>
        <fullName evidence="2">Pierisin-like domain-containing protein</fullName>
    </recommendedName>
</protein>
<dbReference type="Gene3D" id="3.90.210.10">
    <property type="entry name" value="Heat-Labile Enterotoxin, subunit A"/>
    <property type="match status" value="1"/>
</dbReference>
<evidence type="ECO:0000313" key="3">
    <source>
        <dbReference type="EMBL" id="MFB9836085.1"/>
    </source>
</evidence>
<dbReference type="RefSeq" id="WP_378208627.1">
    <property type="nucleotide sequence ID" value="NZ_JBHLZP010000249.1"/>
</dbReference>
<feature type="domain" description="Pierisin-like" evidence="2">
    <location>
        <begin position="17"/>
        <end position="146"/>
    </location>
</feature>
<reference evidence="3 4" key="1">
    <citation type="submission" date="2024-09" db="EMBL/GenBank/DDBJ databases">
        <authorList>
            <person name="Sun Q."/>
            <person name="Mori K."/>
        </authorList>
    </citation>
    <scope>NUCLEOTIDE SEQUENCE [LARGE SCALE GENOMIC DNA]</scope>
    <source>
        <strain evidence="3 4">TBRC 0563</strain>
    </source>
</reference>
<dbReference type="EMBL" id="JBHLZP010000249">
    <property type="protein sequence ID" value="MFB9836085.1"/>
    <property type="molecule type" value="Genomic_DNA"/>
</dbReference>
<evidence type="ECO:0000259" key="2">
    <source>
        <dbReference type="Pfam" id="PF22596"/>
    </source>
</evidence>
<feature type="compositionally biased region" description="Basic and acidic residues" evidence="1">
    <location>
        <begin position="912"/>
        <end position="921"/>
    </location>
</feature>
<sequence length="969" mass="106030">MGTITPPPIWYGGVGSLYRADTREPETIFIDGFQPRSPDNLDLYEFVQFGADENAAFGFVSTSESLEWARDWRSTGYVYELDSGRGVDVVETMAAHSIALEFAEQTEVAFPGGVATEFIKGAWELIAATTPGESNALGRWIPNPNYRVGPHGGADTADAGGRSRLAPLSKDEPTDVSPEPTGMAESPVIAVTQETVPVERPAGTTRESHAPAAYLDTPRPDSAELPATGSTQSSQGDDARTLLRQGGAGREIDGIIDSWETLSRLPRYRLLSQWRSAALKEVDRALRQWKDGGRRTPDRSDQNKRELRNILDAIDRWWASKEDRGSNRSAAISHLQEAIRSKLDEVVDERHKVSSIEPMLATDYASASNGDSMVGASQRMVPAGRDLAVAKYLLDQATIDPFGEKLADTERAIEVVGQQDSGRNGAVIRELRQRRRNILEDQLIFNAMRARTDWSQLEPVQAAALVLAERRGRAIEGAERRALIERLRDEDWEWATKYPLDDEHIDQLIDQVHDFMQHRMILTVNVPLSKLNLLTANVENLLKTGWETDQTSTYLNTRGNVEEWLGYGASVKRNLESGGIYPPNPVTSGSKQHFSPNEQDRKQLPKYAALISPLRQAGLGRYGEVAFHLTPELRGRATFTPYDSFAPDLKGSRGVTSRSNLIPLLVHGSGNMVRAVFAEATEFAYDFSETLARSIGATYFEAQIHGNVSWKNVDKIVLSHYFATTNTTAKNMLEEFAANNGFAFTVEINKRENVFQPKEAKAHGFEIGSEETNVDLAPELRNWQLWSSALGVDGVSSAGVQQRPDEPRMPRPESPLSPNHSSQYGGTSVAPGPSSTNRGPDVTRVSGPEDVDAVIQEFDKEDNQAADWIAGLETTGEVGMRGGINAPTEHDTGRPGSTGSTPGRVRPGAPPEYHRSQHAGERGSGATSGRMAGSLLDALAEIDWEESSYSDGKACVSVAVVGLSPVAGR</sequence>